<evidence type="ECO:0000313" key="2">
    <source>
        <dbReference type="EMBL" id="MEI5687749.1"/>
    </source>
</evidence>
<sequence>MAKPLSERLKAALSANARASDVAQLIDIVNAEIVTATADQAKHHAIAVGVGSSDKEADEAADAENRAARRVVRLTGQREQLEDRLAEITAAEKEREWARVAEERAAEKAQLVADLKAEWPLLEAKMVHLLWRIAIFDKHSNDGAEAAARECRGNFYAPSGPIPRLISIDLPRFEGDHTTLAWPPRRQEYDWALIDAAAGERMIAEAAERVRSLEAERVA</sequence>
<organism evidence="2 3">
    <name type="scientific">Sphingomonas kyungheensis</name>
    <dbReference type="NCBI Taxonomy" id="1069987"/>
    <lineage>
        <taxon>Bacteria</taxon>
        <taxon>Pseudomonadati</taxon>
        <taxon>Pseudomonadota</taxon>
        <taxon>Alphaproteobacteria</taxon>
        <taxon>Sphingomonadales</taxon>
        <taxon>Sphingomonadaceae</taxon>
        <taxon>Sphingomonas</taxon>
    </lineage>
</organism>
<evidence type="ECO:0000256" key="1">
    <source>
        <dbReference type="SAM" id="Coils"/>
    </source>
</evidence>
<proteinExistence type="predicted"/>
<keyword evidence="1" id="KW-0175">Coiled coil</keyword>
<feature type="coiled-coil region" evidence="1">
    <location>
        <begin position="64"/>
        <end position="118"/>
    </location>
</feature>
<dbReference type="RefSeq" id="WP_336545387.1">
    <property type="nucleotide sequence ID" value="NZ_JBBBDM010000004.1"/>
</dbReference>
<protein>
    <recommendedName>
        <fullName evidence="4">Ead/Ea22-like family protein</fullName>
    </recommendedName>
</protein>
<reference evidence="2 3" key="1">
    <citation type="journal article" date="2013" name="Int. J. Syst. Evol. Microbiol.">
        <title>Sphingomonas kyungheensis sp. nov., a bacterium with ginsenoside-converting activity isolated from soil of a ginseng field.</title>
        <authorList>
            <person name="Son H.M."/>
            <person name="Yang J.E."/>
            <person name="Park Y."/>
            <person name="Han C.K."/>
            <person name="Kim S.G."/>
            <person name="Kook M."/>
            <person name="Yi T.H."/>
        </authorList>
    </citation>
    <scope>NUCLEOTIDE SEQUENCE [LARGE SCALE GENOMIC DNA]</scope>
    <source>
        <strain evidence="2 3">LMG 26582</strain>
    </source>
</reference>
<comment type="caution">
    <text evidence="2">The sequence shown here is derived from an EMBL/GenBank/DDBJ whole genome shotgun (WGS) entry which is preliminary data.</text>
</comment>
<name>A0ABU8H414_9SPHN</name>
<dbReference type="EMBL" id="JBBBDM010000004">
    <property type="protein sequence ID" value="MEI5687749.1"/>
    <property type="molecule type" value="Genomic_DNA"/>
</dbReference>
<evidence type="ECO:0008006" key="4">
    <source>
        <dbReference type="Google" id="ProtNLM"/>
    </source>
</evidence>
<accession>A0ABU8H414</accession>
<keyword evidence="3" id="KW-1185">Reference proteome</keyword>
<evidence type="ECO:0000313" key="3">
    <source>
        <dbReference type="Proteomes" id="UP001367771"/>
    </source>
</evidence>
<gene>
    <name evidence="2" type="ORF">V8201_11730</name>
</gene>
<dbReference type="Proteomes" id="UP001367771">
    <property type="component" value="Unassembled WGS sequence"/>
</dbReference>